<keyword evidence="3" id="KW-0255">Endonuclease</keyword>
<dbReference type="InterPro" id="IPR011335">
    <property type="entry name" value="Restrct_endonuc-II-like"/>
</dbReference>
<name>A0A1B1YEC5_THEST</name>
<dbReference type="GO" id="GO:0015666">
    <property type="term" value="F:restriction endodeoxyribonuclease activity"/>
    <property type="evidence" value="ECO:0007669"/>
    <property type="project" value="TreeGrafter"/>
</dbReference>
<keyword evidence="3" id="KW-0378">Hydrolase</keyword>
<dbReference type="Pfam" id="PF04471">
    <property type="entry name" value="Mrr_cat"/>
    <property type="match status" value="1"/>
</dbReference>
<accession>A0A1B1YEC5</accession>
<dbReference type="GO" id="GO:0009307">
    <property type="term" value="P:DNA restriction-modification system"/>
    <property type="evidence" value="ECO:0007669"/>
    <property type="project" value="InterPro"/>
</dbReference>
<dbReference type="EMBL" id="CP014672">
    <property type="protein sequence ID" value="ANW99107.1"/>
    <property type="molecule type" value="Genomic_DNA"/>
</dbReference>
<dbReference type="InterPro" id="IPR036388">
    <property type="entry name" value="WH-like_DNA-bd_sf"/>
</dbReference>
<evidence type="ECO:0000259" key="1">
    <source>
        <dbReference type="Pfam" id="PF04471"/>
    </source>
</evidence>
<dbReference type="REBASE" id="152928">
    <property type="entry name" value="Cst2910MrrP"/>
</dbReference>
<gene>
    <name evidence="3" type="ORF">CSTERTH_08740</name>
</gene>
<evidence type="ECO:0000313" key="3">
    <source>
        <dbReference type="EMBL" id="ANW99107.1"/>
    </source>
</evidence>
<dbReference type="InterPro" id="IPR011856">
    <property type="entry name" value="tRNA_endonuc-like_dom_sf"/>
</dbReference>
<evidence type="ECO:0000313" key="4">
    <source>
        <dbReference type="Proteomes" id="UP000092971"/>
    </source>
</evidence>
<dbReference type="InterPro" id="IPR025745">
    <property type="entry name" value="Mrr-like_N_dom"/>
</dbReference>
<feature type="domain" description="Restriction system protein Mrr-like N-terminal" evidence="2">
    <location>
        <begin position="6"/>
        <end position="92"/>
    </location>
</feature>
<organism evidence="3 4">
    <name type="scientific">Thermoclostridium stercorarium subsp. thermolacticum DSM 2910</name>
    <dbReference type="NCBI Taxonomy" id="1121336"/>
    <lineage>
        <taxon>Bacteria</taxon>
        <taxon>Bacillati</taxon>
        <taxon>Bacillota</taxon>
        <taxon>Clostridia</taxon>
        <taxon>Eubacteriales</taxon>
        <taxon>Oscillospiraceae</taxon>
        <taxon>Thermoclostridium</taxon>
    </lineage>
</organism>
<sequence length="306" mass="35206">MAIPSFQDFMLPLLELLQDGKAYKISDVREKLAEYFNITEDEKKILLPSGRQEVYKNRIGWARAYLYNAGLIERLDRGVYKITERGLEVLKEKPSRIDVNYLMKFPEFREFIGAKDKEFPPLPDTQKIEQEQETPLEILGKMYQVIREQLAKEILERIMQNSPEFFEKLIIDLLQAMGYGGSLEDAGSVTKKTSDEGIDGIIKEDKLGLDVIYIQAKRWSSDRLVGRPEIQKFVGALAGFGAKKGIFVTTSDFTKEAREYIPKTDTKIVLINGQMLANLMIEYNVGVSVDIKYEIKKIDNDYFDEE</sequence>
<dbReference type="AlphaFoldDB" id="A0A1B1YEC5"/>
<dbReference type="OrthoDB" id="9803736at2"/>
<dbReference type="Gene3D" id="1.10.10.10">
    <property type="entry name" value="Winged helix-like DNA-binding domain superfamily/Winged helix DNA-binding domain"/>
    <property type="match status" value="1"/>
</dbReference>
<keyword evidence="3" id="KW-0540">Nuclease</keyword>
<dbReference type="InterPro" id="IPR007560">
    <property type="entry name" value="Restrct_endonuc_IV_Mrr"/>
</dbReference>
<dbReference type="SUPFAM" id="SSF52980">
    <property type="entry name" value="Restriction endonuclease-like"/>
    <property type="match status" value="1"/>
</dbReference>
<proteinExistence type="predicted"/>
<feature type="domain" description="Restriction endonuclease type IV Mrr" evidence="1">
    <location>
        <begin position="160"/>
        <end position="280"/>
    </location>
</feature>
<reference evidence="3 4" key="1">
    <citation type="submission" date="2016-02" db="EMBL/GenBank/DDBJ databases">
        <title>Comparison of Clostridium stercorarium subspecies using comparative genomics and transcriptomics.</title>
        <authorList>
            <person name="Schellenberg J."/>
            <person name="Thallinger G."/>
            <person name="Levin D.B."/>
            <person name="Zhang X."/>
            <person name="Alvare G."/>
            <person name="Fristensky B."/>
            <person name="Sparling R."/>
        </authorList>
    </citation>
    <scope>NUCLEOTIDE SEQUENCE [LARGE SCALE GENOMIC DNA]</scope>
    <source>
        <strain evidence="3 4">DSM 2910</strain>
    </source>
</reference>
<dbReference type="Pfam" id="PF14338">
    <property type="entry name" value="Mrr_N"/>
    <property type="match status" value="1"/>
</dbReference>
<protein>
    <submittedName>
        <fullName evidence="3">Restriction endonuclease</fullName>
    </submittedName>
</protein>
<dbReference type="PANTHER" id="PTHR30015">
    <property type="entry name" value="MRR RESTRICTION SYSTEM PROTEIN"/>
    <property type="match status" value="1"/>
</dbReference>
<evidence type="ECO:0000259" key="2">
    <source>
        <dbReference type="Pfam" id="PF14338"/>
    </source>
</evidence>
<dbReference type="InterPro" id="IPR052906">
    <property type="entry name" value="Type_IV_Methyl-Rstrct_Enzyme"/>
</dbReference>
<dbReference type="PANTHER" id="PTHR30015:SF7">
    <property type="entry name" value="TYPE IV METHYL-DIRECTED RESTRICTION ENZYME ECOKMRR"/>
    <property type="match status" value="1"/>
</dbReference>
<dbReference type="Gene3D" id="3.40.1350.10">
    <property type="match status" value="1"/>
</dbReference>
<dbReference type="RefSeq" id="WP_054632827.1">
    <property type="nucleotide sequence ID" value="NZ_CP014672.1"/>
</dbReference>
<dbReference type="GO" id="GO:0003677">
    <property type="term" value="F:DNA binding"/>
    <property type="evidence" value="ECO:0007669"/>
    <property type="project" value="InterPro"/>
</dbReference>
<dbReference type="Proteomes" id="UP000092971">
    <property type="component" value="Chromosome"/>
</dbReference>